<dbReference type="OrthoDB" id="2014201at2759"/>
<dbReference type="Gene3D" id="3.40.50.150">
    <property type="entry name" value="Vaccinia Virus protein VP39"/>
    <property type="match status" value="1"/>
</dbReference>
<evidence type="ECO:0008006" key="3">
    <source>
        <dbReference type="Google" id="ProtNLM"/>
    </source>
</evidence>
<gene>
    <name evidence="1" type="ORF">RirG_136200</name>
</gene>
<accession>A0A015JDU0</accession>
<dbReference type="EMBL" id="JEMT01022521">
    <property type="protein sequence ID" value="EXX65135.1"/>
    <property type="molecule type" value="Genomic_DNA"/>
</dbReference>
<keyword evidence="2" id="KW-1185">Reference proteome</keyword>
<dbReference type="STRING" id="1432141.A0A015JDU0"/>
<dbReference type="Pfam" id="PF13578">
    <property type="entry name" value="Methyltransf_24"/>
    <property type="match status" value="1"/>
</dbReference>
<dbReference type="CDD" id="cd02440">
    <property type="entry name" value="AdoMet_MTases"/>
    <property type="match status" value="1"/>
</dbReference>
<proteinExistence type="predicted"/>
<dbReference type="SMR" id="A0A015JDU0"/>
<protein>
    <recommendedName>
        <fullName evidence="3">Methyltransferase domain-containing protein</fullName>
    </recommendedName>
</protein>
<sequence length="209" mass="24680">MRNYRFTRNWFDKHIPDWEKTLGSLKNKKINVLDIGVFEGKTTIWILEELLQNPASRVTAIDPFENTFEGIFSTKDNKETYYKNIKESAKENQIVTIGDISYFDALNKLNYENRDKFDFIHVDGSHSASYVLANAVLSWNLLKEGGIMILDDYEWDYFEEKYNNPRVAIDSFLESYQSQIEIIYKHYQVAIKKVIRKVPRIPRDDKTVD</sequence>
<comment type="caution">
    <text evidence="1">The sequence shown here is derived from an EMBL/GenBank/DDBJ whole genome shotgun (WGS) entry which is preliminary data.</text>
</comment>
<reference evidence="1 2" key="1">
    <citation type="submission" date="2014-02" db="EMBL/GenBank/DDBJ databases">
        <title>Single nucleus genome sequencing reveals high similarity among nuclei of an endomycorrhizal fungus.</title>
        <authorList>
            <person name="Lin K."/>
            <person name="Geurts R."/>
            <person name="Zhang Z."/>
            <person name="Limpens E."/>
            <person name="Saunders D.G."/>
            <person name="Mu D."/>
            <person name="Pang E."/>
            <person name="Cao H."/>
            <person name="Cha H."/>
            <person name="Lin T."/>
            <person name="Zhou Q."/>
            <person name="Shang Y."/>
            <person name="Li Y."/>
            <person name="Ivanov S."/>
            <person name="Sharma T."/>
            <person name="Velzen R.V."/>
            <person name="Ruijter N.D."/>
            <person name="Aanen D.K."/>
            <person name="Win J."/>
            <person name="Kamoun S."/>
            <person name="Bisseling T."/>
            <person name="Huang S."/>
        </authorList>
    </citation>
    <scope>NUCLEOTIDE SEQUENCE [LARGE SCALE GENOMIC DNA]</scope>
    <source>
        <strain evidence="2">DAOM197198w</strain>
    </source>
</reference>
<dbReference type="InterPro" id="IPR029063">
    <property type="entry name" value="SAM-dependent_MTases_sf"/>
</dbReference>
<organism evidence="1 2">
    <name type="scientific">Rhizophagus irregularis (strain DAOM 197198w)</name>
    <name type="common">Glomus intraradices</name>
    <dbReference type="NCBI Taxonomy" id="1432141"/>
    <lineage>
        <taxon>Eukaryota</taxon>
        <taxon>Fungi</taxon>
        <taxon>Fungi incertae sedis</taxon>
        <taxon>Mucoromycota</taxon>
        <taxon>Glomeromycotina</taxon>
        <taxon>Glomeromycetes</taxon>
        <taxon>Glomerales</taxon>
        <taxon>Glomeraceae</taxon>
        <taxon>Rhizophagus</taxon>
    </lineage>
</organism>
<evidence type="ECO:0000313" key="2">
    <source>
        <dbReference type="Proteomes" id="UP000022910"/>
    </source>
</evidence>
<name>A0A015JDU0_RHIIW</name>
<evidence type="ECO:0000313" key="1">
    <source>
        <dbReference type="EMBL" id="EXX65135.1"/>
    </source>
</evidence>
<dbReference type="HOGENOM" id="CLU_114230_0_0_1"/>
<dbReference type="SUPFAM" id="SSF53335">
    <property type="entry name" value="S-adenosyl-L-methionine-dependent methyltransferases"/>
    <property type="match status" value="1"/>
</dbReference>
<dbReference type="Proteomes" id="UP000022910">
    <property type="component" value="Unassembled WGS sequence"/>
</dbReference>
<dbReference type="AlphaFoldDB" id="A0A015JDU0"/>